<evidence type="ECO:0000256" key="1">
    <source>
        <dbReference type="SAM" id="MobiDB-lite"/>
    </source>
</evidence>
<evidence type="ECO:0000313" key="3">
    <source>
        <dbReference type="Proteomes" id="UP001054889"/>
    </source>
</evidence>
<dbReference type="AlphaFoldDB" id="A0AAV5EHL2"/>
<keyword evidence="3" id="KW-1185">Reference proteome</keyword>
<feature type="region of interest" description="Disordered" evidence="1">
    <location>
        <begin position="18"/>
        <end position="114"/>
    </location>
</feature>
<organism evidence="2 3">
    <name type="scientific">Eleusine coracana subsp. coracana</name>
    <dbReference type="NCBI Taxonomy" id="191504"/>
    <lineage>
        <taxon>Eukaryota</taxon>
        <taxon>Viridiplantae</taxon>
        <taxon>Streptophyta</taxon>
        <taxon>Embryophyta</taxon>
        <taxon>Tracheophyta</taxon>
        <taxon>Spermatophyta</taxon>
        <taxon>Magnoliopsida</taxon>
        <taxon>Liliopsida</taxon>
        <taxon>Poales</taxon>
        <taxon>Poaceae</taxon>
        <taxon>PACMAD clade</taxon>
        <taxon>Chloridoideae</taxon>
        <taxon>Cynodonteae</taxon>
        <taxon>Eleusininae</taxon>
        <taxon>Eleusine</taxon>
    </lineage>
</organism>
<accession>A0AAV5EHL2</accession>
<feature type="compositionally biased region" description="Acidic residues" evidence="1">
    <location>
        <begin position="104"/>
        <end position="114"/>
    </location>
</feature>
<name>A0AAV5EHL2_ELECO</name>
<reference evidence="2" key="2">
    <citation type="submission" date="2021-12" db="EMBL/GenBank/DDBJ databases">
        <title>Resequencing data analysis of finger millet.</title>
        <authorList>
            <person name="Hatakeyama M."/>
            <person name="Aluri S."/>
            <person name="Balachadran M.T."/>
            <person name="Sivarajan S.R."/>
            <person name="Poveda L."/>
            <person name="Shimizu-Inatsugi R."/>
            <person name="Schlapbach R."/>
            <person name="Sreeman S.M."/>
            <person name="Shimizu K.K."/>
        </authorList>
    </citation>
    <scope>NUCLEOTIDE SEQUENCE</scope>
</reference>
<protein>
    <submittedName>
        <fullName evidence="2">Uncharacterized protein</fullName>
    </submittedName>
</protein>
<sequence>MSVRATTRRAVLALPPHRLQHTGGRHDGALGCRVTRNRPTPVPDAGEVTATARSSSPTVCPGAARGDPAVSRRREAMQEMSGESAARSRRSYGERDAEGAGAGGEEEEGDGGAQ</sequence>
<proteinExistence type="predicted"/>
<evidence type="ECO:0000313" key="2">
    <source>
        <dbReference type="EMBL" id="GJN22277.1"/>
    </source>
</evidence>
<gene>
    <name evidence="2" type="primary">gb09831</name>
    <name evidence="2" type="ORF">PR202_gb09831</name>
</gene>
<comment type="caution">
    <text evidence="2">The sequence shown here is derived from an EMBL/GenBank/DDBJ whole genome shotgun (WGS) entry which is preliminary data.</text>
</comment>
<dbReference type="Proteomes" id="UP001054889">
    <property type="component" value="Unassembled WGS sequence"/>
</dbReference>
<dbReference type="EMBL" id="BQKI01000075">
    <property type="protein sequence ID" value="GJN22277.1"/>
    <property type="molecule type" value="Genomic_DNA"/>
</dbReference>
<reference evidence="2" key="1">
    <citation type="journal article" date="2018" name="DNA Res.">
        <title>Multiple hybrid de novo genome assembly of finger millet, an orphan allotetraploid crop.</title>
        <authorList>
            <person name="Hatakeyama M."/>
            <person name="Aluri S."/>
            <person name="Balachadran M.T."/>
            <person name="Sivarajan S.R."/>
            <person name="Patrignani A."/>
            <person name="Gruter S."/>
            <person name="Poveda L."/>
            <person name="Shimizu-Inatsugi R."/>
            <person name="Baeten J."/>
            <person name="Francoijs K.J."/>
            <person name="Nataraja K.N."/>
            <person name="Reddy Y.A.N."/>
            <person name="Phadnis S."/>
            <person name="Ravikumar R.L."/>
            <person name="Schlapbach R."/>
            <person name="Sreeman S.M."/>
            <person name="Shimizu K.K."/>
        </authorList>
    </citation>
    <scope>NUCLEOTIDE SEQUENCE</scope>
</reference>